<dbReference type="AlphaFoldDB" id="A0AA88GW39"/>
<keyword evidence="3" id="KW-1185">Reference proteome</keyword>
<dbReference type="Proteomes" id="UP000816034">
    <property type="component" value="Unassembled WGS sequence"/>
</dbReference>
<dbReference type="RefSeq" id="XP_044554012.1">
    <property type="nucleotide sequence ID" value="XM_044689498.1"/>
</dbReference>
<dbReference type="EMBL" id="PYSW02000006">
    <property type="protein sequence ID" value="KAG2392118.1"/>
    <property type="molecule type" value="Genomic_DNA"/>
</dbReference>
<feature type="transmembrane region" description="Helical" evidence="1">
    <location>
        <begin position="286"/>
        <end position="310"/>
    </location>
</feature>
<evidence type="ECO:0000313" key="3">
    <source>
        <dbReference type="Proteomes" id="UP000816034"/>
    </source>
</evidence>
<reference evidence="2 3" key="1">
    <citation type="journal article" date="2018" name="BMC Genomics">
        <title>The genome of Naegleria lovaniensis, the basis for a comparative approach to unravel pathogenicity factors of the human pathogenic amoeba N. fowleri.</title>
        <authorList>
            <person name="Liechti N."/>
            <person name="Schurch N."/>
            <person name="Bruggmann R."/>
            <person name="Wittwer M."/>
        </authorList>
    </citation>
    <scope>NUCLEOTIDE SEQUENCE [LARGE SCALE GENOMIC DNA]</scope>
    <source>
        <strain evidence="2 3">ATCC 30569</strain>
    </source>
</reference>
<name>A0AA88GW39_NAELO</name>
<comment type="caution">
    <text evidence="2">The sequence shown here is derived from an EMBL/GenBank/DDBJ whole genome shotgun (WGS) entry which is preliminary data.</text>
</comment>
<dbReference type="GeneID" id="68106056"/>
<sequence length="312" mass="35740">MVMSPITTTVAMTVEQPEHQNQKNSFFMPWMHTSEKKSKPPSRSSQKAMVLKLILFLGTVSPNYKDTSIATMSWFQFLPFDTVQQLTEYDIQTHILADNLYKFWMHLNPEDPSDTTVEVHSTTITEDKPTTEQQKTNTVLPVAKNVFALAEKLSSNLGHNEVFDSWLKFISIDTSLGKKIDENREVVTSVLDSFQNVYSQLEITVKLFSELFVLNDRYTIENYDHNPPKRQEKVSRGKGPVVRLVTRVDFFSNFPNVNIDVLKSHIEGIRHELDIKQRNKVMWVSLLPPVIQGFIALVSMIIGFVLGAFAKK</sequence>
<keyword evidence="1" id="KW-0812">Transmembrane</keyword>
<evidence type="ECO:0000256" key="1">
    <source>
        <dbReference type="SAM" id="Phobius"/>
    </source>
</evidence>
<keyword evidence="1" id="KW-1133">Transmembrane helix</keyword>
<accession>A0AA88GW39</accession>
<organism evidence="2 3">
    <name type="scientific">Naegleria lovaniensis</name>
    <name type="common">Amoeba</name>
    <dbReference type="NCBI Taxonomy" id="51637"/>
    <lineage>
        <taxon>Eukaryota</taxon>
        <taxon>Discoba</taxon>
        <taxon>Heterolobosea</taxon>
        <taxon>Tetramitia</taxon>
        <taxon>Eutetramitia</taxon>
        <taxon>Vahlkampfiidae</taxon>
        <taxon>Naegleria</taxon>
    </lineage>
</organism>
<gene>
    <name evidence="2" type="ORF">C9374_013603</name>
</gene>
<protein>
    <submittedName>
        <fullName evidence="2">Uncharacterized protein</fullName>
    </submittedName>
</protein>
<evidence type="ECO:0000313" key="2">
    <source>
        <dbReference type="EMBL" id="KAG2392118.1"/>
    </source>
</evidence>
<proteinExistence type="predicted"/>
<keyword evidence="1" id="KW-0472">Membrane</keyword>